<sequence>MAEITINGTSRTEFGKGAARRARRDGLVPAVIYGHGEKPAHIALPARELGVALKTTNVLLDIVVDGKTELTLPKSIVRDAIKGTLEHVDLVIVRRGERVIVSVPVHTDGKFDQDGILETVHTSIEVEAEATAIPNFLNLDMTGLMAGESLYAENVPLPAGVTLISDPKMTVVHLSLRSAQEEIVAAPVVAEGATPAEGAAATDGAAAGEKKDDK</sequence>
<feature type="domain" description="Large ribosomal subunit protein bL25 beta" evidence="7">
    <location>
        <begin position="99"/>
        <end position="175"/>
    </location>
</feature>
<keyword evidence="1" id="KW-0699">rRNA-binding</keyword>
<dbReference type="HAMAP" id="MF_01334">
    <property type="entry name" value="Ribosomal_bL25_CTC"/>
    <property type="match status" value="1"/>
</dbReference>
<dbReference type="InterPro" id="IPR001021">
    <property type="entry name" value="Ribosomal_bL25_long"/>
</dbReference>
<dbReference type="NCBIfam" id="NF004131">
    <property type="entry name" value="PRK05618.2-1"/>
    <property type="match status" value="1"/>
</dbReference>
<name>A0A6J7IGK7_9ZZZZ</name>
<dbReference type="InterPro" id="IPR020056">
    <property type="entry name" value="Rbsml_bL25/Gln-tRNA_synth_N"/>
</dbReference>
<evidence type="ECO:0000256" key="5">
    <source>
        <dbReference type="SAM" id="MobiDB-lite"/>
    </source>
</evidence>
<dbReference type="EMBL" id="CAFBNG010000001">
    <property type="protein sequence ID" value="CAB4930050.1"/>
    <property type="molecule type" value="Genomic_DNA"/>
</dbReference>
<feature type="domain" description="Large ribosomal subunit protein bL25 L25" evidence="6">
    <location>
        <begin position="6"/>
        <end position="90"/>
    </location>
</feature>
<reference evidence="8" key="1">
    <citation type="submission" date="2020-05" db="EMBL/GenBank/DDBJ databases">
        <authorList>
            <person name="Chiriac C."/>
            <person name="Salcher M."/>
            <person name="Ghai R."/>
            <person name="Kavagutti S V."/>
        </authorList>
    </citation>
    <scope>NUCLEOTIDE SEQUENCE</scope>
</reference>
<dbReference type="InterPro" id="IPR020930">
    <property type="entry name" value="Ribosomal_uL5_bac-type"/>
</dbReference>
<dbReference type="SUPFAM" id="SSF50715">
    <property type="entry name" value="Ribosomal protein L25-like"/>
    <property type="match status" value="1"/>
</dbReference>
<evidence type="ECO:0000256" key="3">
    <source>
        <dbReference type="ARBA" id="ARBA00022980"/>
    </source>
</evidence>
<dbReference type="PANTHER" id="PTHR33284">
    <property type="entry name" value="RIBOSOMAL PROTEIN L25/GLN-TRNA SYNTHETASE, ANTI-CODON-BINDING DOMAIN-CONTAINING PROTEIN"/>
    <property type="match status" value="1"/>
</dbReference>
<dbReference type="Pfam" id="PF01386">
    <property type="entry name" value="Ribosomal_L25p"/>
    <property type="match status" value="1"/>
</dbReference>
<feature type="compositionally biased region" description="Low complexity" evidence="5">
    <location>
        <begin position="194"/>
        <end position="207"/>
    </location>
</feature>
<feature type="region of interest" description="Disordered" evidence="5">
    <location>
        <begin position="194"/>
        <end position="214"/>
    </location>
</feature>
<protein>
    <submittedName>
        <fullName evidence="8">Unannotated protein</fullName>
    </submittedName>
</protein>
<dbReference type="Gene3D" id="2.170.120.20">
    <property type="entry name" value="Ribosomal protein L25, beta domain"/>
    <property type="match status" value="1"/>
</dbReference>
<evidence type="ECO:0000256" key="2">
    <source>
        <dbReference type="ARBA" id="ARBA00022884"/>
    </source>
</evidence>
<dbReference type="InterPro" id="IPR029751">
    <property type="entry name" value="Ribosomal_L25_dom"/>
</dbReference>
<evidence type="ECO:0000259" key="7">
    <source>
        <dbReference type="Pfam" id="PF14693"/>
    </source>
</evidence>
<dbReference type="GO" id="GO:0022625">
    <property type="term" value="C:cytosolic large ribosomal subunit"/>
    <property type="evidence" value="ECO:0007669"/>
    <property type="project" value="TreeGrafter"/>
</dbReference>
<dbReference type="GO" id="GO:0008097">
    <property type="term" value="F:5S rRNA binding"/>
    <property type="evidence" value="ECO:0007669"/>
    <property type="project" value="InterPro"/>
</dbReference>
<evidence type="ECO:0000313" key="8">
    <source>
        <dbReference type="EMBL" id="CAB4930050.1"/>
    </source>
</evidence>
<proteinExistence type="inferred from homology"/>
<dbReference type="Gene3D" id="2.40.240.10">
    <property type="entry name" value="Ribosomal Protein L25, Chain P"/>
    <property type="match status" value="1"/>
</dbReference>
<evidence type="ECO:0000256" key="1">
    <source>
        <dbReference type="ARBA" id="ARBA00022730"/>
    </source>
</evidence>
<dbReference type="NCBIfam" id="TIGR00731">
    <property type="entry name" value="bL25_bact_ctc"/>
    <property type="match status" value="1"/>
</dbReference>
<dbReference type="PANTHER" id="PTHR33284:SF1">
    <property type="entry name" value="RIBOSOMAL PROTEIN L25_GLN-TRNA SYNTHETASE, ANTI-CODON-BINDING DOMAIN-CONTAINING PROTEIN"/>
    <property type="match status" value="1"/>
</dbReference>
<evidence type="ECO:0000256" key="4">
    <source>
        <dbReference type="ARBA" id="ARBA00023274"/>
    </source>
</evidence>
<gene>
    <name evidence="8" type="ORF">UFOPK3774_00013</name>
    <name evidence="9" type="ORF">UFOPK4049_00540</name>
</gene>
<dbReference type="InterPro" id="IPR020057">
    <property type="entry name" value="Ribosomal_bL25_b-dom"/>
</dbReference>
<dbReference type="GO" id="GO:0003735">
    <property type="term" value="F:structural constituent of ribosome"/>
    <property type="evidence" value="ECO:0007669"/>
    <property type="project" value="InterPro"/>
</dbReference>
<dbReference type="EMBL" id="CAFBPB010000053">
    <property type="protein sequence ID" value="CAB5002670.1"/>
    <property type="molecule type" value="Genomic_DNA"/>
</dbReference>
<accession>A0A6J7IGK7</accession>
<evidence type="ECO:0000313" key="9">
    <source>
        <dbReference type="EMBL" id="CAB5002670.1"/>
    </source>
</evidence>
<keyword evidence="3" id="KW-0689">Ribosomal protein</keyword>
<dbReference type="InterPro" id="IPR037121">
    <property type="entry name" value="Ribosomal_bL25_C"/>
</dbReference>
<keyword evidence="4" id="KW-0687">Ribonucleoprotein</keyword>
<evidence type="ECO:0000259" key="6">
    <source>
        <dbReference type="Pfam" id="PF01386"/>
    </source>
</evidence>
<dbReference type="Pfam" id="PF14693">
    <property type="entry name" value="Ribosomal_TL5_C"/>
    <property type="match status" value="1"/>
</dbReference>
<dbReference type="InterPro" id="IPR011035">
    <property type="entry name" value="Ribosomal_bL25/Gln-tRNA_synth"/>
</dbReference>
<keyword evidence="2" id="KW-0694">RNA-binding</keyword>
<organism evidence="8">
    <name type="scientific">freshwater metagenome</name>
    <dbReference type="NCBI Taxonomy" id="449393"/>
    <lineage>
        <taxon>unclassified sequences</taxon>
        <taxon>metagenomes</taxon>
        <taxon>ecological metagenomes</taxon>
    </lineage>
</organism>
<dbReference type="AlphaFoldDB" id="A0A6J7IGK7"/>
<dbReference type="CDD" id="cd00495">
    <property type="entry name" value="Ribosomal_L25_TL5_CTC"/>
    <property type="match status" value="1"/>
</dbReference>
<dbReference type="GO" id="GO:0006412">
    <property type="term" value="P:translation"/>
    <property type="evidence" value="ECO:0007669"/>
    <property type="project" value="InterPro"/>
</dbReference>